<dbReference type="AlphaFoldDB" id="A0A8K0HEG4"/>
<gene>
    <name evidence="1" type="ORF">FNV43_RR06395</name>
</gene>
<keyword evidence="2" id="KW-1185">Reference proteome</keyword>
<organism evidence="1 2">
    <name type="scientific">Rhamnella rubrinervis</name>
    <dbReference type="NCBI Taxonomy" id="2594499"/>
    <lineage>
        <taxon>Eukaryota</taxon>
        <taxon>Viridiplantae</taxon>
        <taxon>Streptophyta</taxon>
        <taxon>Embryophyta</taxon>
        <taxon>Tracheophyta</taxon>
        <taxon>Spermatophyta</taxon>
        <taxon>Magnoliopsida</taxon>
        <taxon>eudicotyledons</taxon>
        <taxon>Gunneridae</taxon>
        <taxon>Pentapetalae</taxon>
        <taxon>rosids</taxon>
        <taxon>fabids</taxon>
        <taxon>Rosales</taxon>
        <taxon>Rhamnaceae</taxon>
        <taxon>rhamnoid group</taxon>
        <taxon>Rhamneae</taxon>
        <taxon>Rhamnella</taxon>
    </lineage>
</organism>
<comment type="caution">
    <text evidence="1">The sequence shown here is derived from an EMBL/GenBank/DDBJ whole genome shotgun (WGS) entry which is preliminary data.</text>
</comment>
<dbReference type="Proteomes" id="UP000796880">
    <property type="component" value="Unassembled WGS sequence"/>
</dbReference>
<accession>A0A8K0HEG4</accession>
<evidence type="ECO:0000313" key="1">
    <source>
        <dbReference type="EMBL" id="KAF3450315.1"/>
    </source>
</evidence>
<dbReference type="OrthoDB" id="1435512at2759"/>
<evidence type="ECO:0008006" key="3">
    <source>
        <dbReference type="Google" id="ProtNLM"/>
    </source>
</evidence>
<name>A0A8K0HEG4_9ROSA</name>
<evidence type="ECO:0000313" key="2">
    <source>
        <dbReference type="Proteomes" id="UP000796880"/>
    </source>
</evidence>
<dbReference type="EMBL" id="VOIH02000003">
    <property type="protein sequence ID" value="KAF3450315.1"/>
    <property type="molecule type" value="Genomic_DNA"/>
</dbReference>
<proteinExistence type="predicted"/>
<protein>
    <recommendedName>
        <fullName evidence="3">F-box associated domain-containing protein</fullName>
    </recommendedName>
</protein>
<reference evidence="1" key="1">
    <citation type="submission" date="2020-03" db="EMBL/GenBank/DDBJ databases">
        <title>A high-quality chromosome-level genome assembly of a woody plant with both climbing and erect habits, Rhamnella rubrinervis.</title>
        <authorList>
            <person name="Lu Z."/>
            <person name="Yang Y."/>
            <person name="Zhu X."/>
            <person name="Sun Y."/>
        </authorList>
    </citation>
    <scope>NUCLEOTIDE SEQUENCE</scope>
    <source>
        <strain evidence="1">BYM</strain>
        <tissue evidence="1">Leaf</tissue>
    </source>
</reference>
<sequence>MVGERWQVTLKSDLYVNVNSAEEVGTDCMCSWMVMMNRVDYEAAFSYDMSKAALSFEMSKEIVILTPFPSLKKRRRTCGGLIIRENYRTRLVDLNGHVAFLDYVEGIICNIWWLGVIGEEDSWTKLFSIQLQCDERPLGFWNFGLILYKVDDGKELVLLDIATHQRSLQTGIIPDGETFNFRGSMAQL</sequence>